<gene>
    <name evidence="2" type="ORF">DFH08DRAFT_103192</name>
</gene>
<reference evidence="2" key="1">
    <citation type="submission" date="2023-03" db="EMBL/GenBank/DDBJ databases">
        <title>Massive genome expansion in bonnet fungi (Mycena s.s.) driven by repeated elements and novel gene families across ecological guilds.</title>
        <authorList>
            <consortium name="Lawrence Berkeley National Laboratory"/>
            <person name="Harder C.B."/>
            <person name="Miyauchi S."/>
            <person name="Viragh M."/>
            <person name="Kuo A."/>
            <person name="Thoen E."/>
            <person name="Andreopoulos B."/>
            <person name="Lu D."/>
            <person name="Skrede I."/>
            <person name="Drula E."/>
            <person name="Henrissat B."/>
            <person name="Morin E."/>
            <person name="Kohler A."/>
            <person name="Barry K."/>
            <person name="LaButti K."/>
            <person name="Morin E."/>
            <person name="Salamov A."/>
            <person name="Lipzen A."/>
            <person name="Mereny Z."/>
            <person name="Hegedus B."/>
            <person name="Baldrian P."/>
            <person name="Stursova M."/>
            <person name="Weitz H."/>
            <person name="Taylor A."/>
            <person name="Grigoriev I.V."/>
            <person name="Nagy L.G."/>
            <person name="Martin F."/>
            <person name="Kauserud H."/>
        </authorList>
    </citation>
    <scope>NUCLEOTIDE SEQUENCE</scope>
    <source>
        <strain evidence="2">CBHHK002</strain>
    </source>
</reference>
<dbReference type="PANTHER" id="PTHR33840:SF1">
    <property type="entry name" value="TLE1 PHOSPHOLIPASE DOMAIN-CONTAINING PROTEIN"/>
    <property type="match status" value="1"/>
</dbReference>
<dbReference type="EMBL" id="JARIHO010000136">
    <property type="protein sequence ID" value="KAJ7301375.1"/>
    <property type="molecule type" value="Genomic_DNA"/>
</dbReference>
<proteinExistence type="predicted"/>
<comment type="caution">
    <text evidence="2">The sequence shown here is derived from an EMBL/GenBank/DDBJ whole genome shotgun (WGS) entry which is preliminary data.</text>
</comment>
<evidence type="ECO:0000313" key="3">
    <source>
        <dbReference type="Proteomes" id="UP001218218"/>
    </source>
</evidence>
<dbReference type="Pfam" id="PF09994">
    <property type="entry name" value="T6SS_Tle1-like_cat"/>
    <property type="match status" value="1"/>
</dbReference>
<name>A0AAD6YYT9_9AGAR</name>
<sequence>MTDRLREGHENVDRNPRQCGCSCPPKCKCACQCPHQCWCISGCAGTCYEPSDTRIKSRSRNLVVSIDGTSNQFGPHNTNVVELHSRIVKDPEDPSKVQLTFYVSGIGTYVPPSMWSLASWKQSIANKIDLAVAWNFKKHVQDAYQWLADHYKPGDVIFLFGFSRGAYQVRALAGMITTMGLVYSGNQRLIPFAYELYANRHKGRAIDDHKLAAELCTHFKKTFSREVRIHFIGAWDTVSSVGVFRGQPLPLTTSADHVCHFRHALALDERRVRFLPEYVRNSLSQDKELRGTIKEVWFAGTHSDIGGGNRKNISLDLAGVPLLWMENEATSAGLHLQARSDVWNWEKLKRDKPFESLKGPWWLLEKIPLTRSAYNEQDPDETIRCKLIMRDHVHC</sequence>
<keyword evidence="3" id="KW-1185">Reference proteome</keyword>
<evidence type="ECO:0000313" key="2">
    <source>
        <dbReference type="EMBL" id="KAJ7301375.1"/>
    </source>
</evidence>
<dbReference type="AlphaFoldDB" id="A0AAD6YYT9"/>
<dbReference type="PANTHER" id="PTHR33840">
    <property type="match status" value="1"/>
</dbReference>
<organism evidence="2 3">
    <name type="scientific">Mycena albidolilacea</name>
    <dbReference type="NCBI Taxonomy" id="1033008"/>
    <lineage>
        <taxon>Eukaryota</taxon>
        <taxon>Fungi</taxon>
        <taxon>Dikarya</taxon>
        <taxon>Basidiomycota</taxon>
        <taxon>Agaricomycotina</taxon>
        <taxon>Agaricomycetes</taxon>
        <taxon>Agaricomycetidae</taxon>
        <taxon>Agaricales</taxon>
        <taxon>Marasmiineae</taxon>
        <taxon>Mycenaceae</taxon>
        <taxon>Mycena</taxon>
    </lineage>
</organism>
<dbReference type="InterPro" id="IPR018712">
    <property type="entry name" value="Tle1-like_cat"/>
</dbReference>
<accession>A0AAD6YYT9</accession>
<evidence type="ECO:0000259" key="1">
    <source>
        <dbReference type="Pfam" id="PF09994"/>
    </source>
</evidence>
<dbReference type="Proteomes" id="UP001218218">
    <property type="component" value="Unassembled WGS sequence"/>
</dbReference>
<feature type="domain" description="T6SS Phospholipase effector Tle1-like catalytic" evidence="1">
    <location>
        <begin position="60"/>
        <end position="327"/>
    </location>
</feature>
<protein>
    <recommendedName>
        <fullName evidence="1">T6SS Phospholipase effector Tle1-like catalytic domain-containing protein</fullName>
    </recommendedName>
</protein>